<dbReference type="AlphaFoldDB" id="A0A376FBS5"/>
<dbReference type="RefSeq" id="WP_059346937.1">
    <property type="nucleotide sequence ID" value="NZ_CP011863.1"/>
</dbReference>
<dbReference type="Proteomes" id="UP000255163">
    <property type="component" value="Unassembled WGS sequence"/>
</dbReference>
<sequence length="136" mass="15291">MEQQISHEVISRSIYDQDLEYLVNVVERANIDIGITLLVKGLLVSGMLVSNKKYYTQVSDDLQLSGDIGASIAEYFKERAKKFDVEKTEYSEPSFMNLIKVSFLKGDGQMGSMKGACLRLKIEEVDGYFLGGSQFE</sequence>
<protein>
    <recommendedName>
        <fullName evidence="3">Gas vesicle protein</fullName>
    </recommendedName>
</protein>
<dbReference type="NCBIfam" id="NF041667">
    <property type="entry name" value="GvpU"/>
    <property type="match status" value="1"/>
</dbReference>
<dbReference type="InterPro" id="IPR049644">
    <property type="entry name" value="GvpU-like"/>
</dbReference>
<evidence type="ECO:0000313" key="2">
    <source>
        <dbReference type="Proteomes" id="UP000255163"/>
    </source>
</evidence>
<evidence type="ECO:0008006" key="3">
    <source>
        <dbReference type="Google" id="ProtNLM"/>
    </source>
</evidence>
<dbReference type="EMBL" id="UFYI01000007">
    <property type="protein sequence ID" value="STD21328.1"/>
    <property type="molecule type" value="Genomic_DNA"/>
</dbReference>
<accession>A0A376FBS5</accession>
<organism evidence="1 2">
    <name type="scientific">Enterobacter asburiae</name>
    <dbReference type="NCBI Taxonomy" id="61645"/>
    <lineage>
        <taxon>Bacteria</taxon>
        <taxon>Pseudomonadati</taxon>
        <taxon>Pseudomonadota</taxon>
        <taxon>Gammaproteobacteria</taxon>
        <taxon>Enterobacterales</taxon>
        <taxon>Enterobacteriaceae</taxon>
        <taxon>Enterobacter</taxon>
        <taxon>Enterobacter cloacae complex</taxon>
    </lineage>
</organism>
<evidence type="ECO:0000313" key="1">
    <source>
        <dbReference type="EMBL" id="STD21328.1"/>
    </source>
</evidence>
<reference evidence="1 2" key="1">
    <citation type="submission" date="2018-06" db="EMBL/GenBank/DDBJ databases">
        <authorList>
            <consortium name="Pathogen Informatics"/>
            <person name="Doyle S."/>
        </authorList>
    </citation>
    <scope>NUCLEOTIDE SEQUENCE [LARGE SCALE GENOMIC DNA]</scope>
    <source>
        <strain evidence="1 2">NCTC12123</strain>
    </source>
</reference>
<proteinExistence type="predicted"/>
<name>A0A376FBS5_ENTAS</name>
<gene>
    <name evidence="1" type="ORF">NCTC12123_02660</name>
</gene>